<keyword evidence="3" id="KW-0133">Cell shape</keyword>
<evidence type="ECO:0000256" key="2">
    <source>
        <dbReference type="ARBA" id="ARBA00022679"/>
    </source>
</evidence>
<dbReference type="PANTHER" id="PTHR36174">
    <property type="entry name" value="LIPID II:GLYCINE GLYCYLTRANSFERASE"/>
    <property type="match status" value="1"/>
</dbReference>
<dbReference type="PANTHER" id="PTHR36174:SF1">
    <property type="entry name" value="LIPID II:GLYCINE GLYCYLTRANSFERASE"/>
    <property type="match status" value="1"/>
</dbReference>
<dbReference type="EMBL" id="JACHEO010000020">
    <property type="protein sequence ID" value="MBB5349142.1"/>
    <property type="molecule type" value="Genomic_DNA"/>
</dbReference>
<keyword evidence="8" id="KW-1185">Reference proteome</keyword>
<keyword evidence="6" id="KW-0961">Cell wall biogenesis/degradation</keyword>
<keyword evidence="5" id="KW-0012">Acyltransferase</keyword>
<proteinExistence type="inferred from homology"/>
<organism evidence="7 8">
    <name type="scientific">Desulfoprunum benzoelyticum</name>
    <dbReference type="NCBI Taxonomy" id="1506996"/>
    <lineage>
        <taxon>Bacteria</taxon>
        <taxon>Pseudomonadati</taxon>
        <taxon>Thermodesulfobacteriota</taxon>
        <taxon>Desulfobulbia</taxon>
        <taxon>Desulfobulbales</taxon>
        <taxon>Desulfobulbaceae</taxon>
        <taxon>Desulfoprunum</taxon>
    </lineage>
</organism>
<evidence type="ECO:0000256" key="3">
    <source>
        <dbReference type="ARBA" id="ARBA00022960"/>
    </source>
</evidence>
<dbReference type="Gene3D" id="3.40.630.30">
    <property type="match status" value="2"/>
</dbReference>
<dbReference type="Proteomes" id="UP000539642">
    <property type="component" value="Unassembled WGS sequence"/>
</dbReference>
<evidence type="ECO:0000313" key="8">
    <source>
        <dbReference type="Proteomes" id="UP000539642"/>
    </source>
</evidence>
<comment type="similarity">
    <text evidence="1">Belongs to the FemABX family.</text>
</comment>
<dbReference type="InterPro" id="IPR003447">
    <property type="entry name" value="FEMABX"/>
</dbReference>
<dbReference type="GO" id="GO:0016755">
    <property type="term" value="F:aminoacyltransferase activity"/>
    <property type="evidence" value="ECO:0007669"/>
    <property type="project" value="InterPro"/>
</dbReference>
<name>A0A840UTL8_9BACT</name>
<reference evidence="7 8" key="1">
    <citation type="submission" date="2020-08" db="EMBL/GenBank/DDBJ databases">
        <title>Genomic Encyclopedia of Type Strains, Phase IV (KMG-IV): sequencing the most valuable type-strain genomes for metagenomic binning, comparative biology and taxonomic classification.</title>
        <authorList>
            <person name="Goeker M."/>
        </authorList>
    </citation>
    <scope>NUCLEOTIDE SEQUENCE [LARGE SCALE GENOMIC DNA]</scope>
    <source>
        <strain evidence="7 8">DSM 28570</strain>
    </source>
</reference>
<evidence type="ECO:0000313" key="7">
    <source>
        <dbReference type="EMBL" id="MBB5349142.1"/>
    </source>
</evidence>
<sequence>MHPTLTPKRPRELYPTDILFQSRYWGEVKSRLGWRTYAFEIDGSPAARDMLVIVKPFGPDGVAAYVPQGPEFAPPQEEYGPFLESLSESVVDQIDANLTFIRYDLPWESPYASEMRAQHWVDFPESRVREMRMNFGTERWNLRKAPVDVTVANTFVVDLDGDEAHLLGRMKAKTRYNIRLAERKGVGVEVGAKEELPLFYRMYVQTAERNGFAASDYRYFTALFDADRSLPTDPEVVLLMARHQGEPLAGAILVLSEQGALFLHGASANHRRQLMAPYALHWQAMRYALSRGCRTYDMGAISPGDDPGHSFHGMYRFKTGFGGRIVHTTGSWDYPVRQDLYQDFRNWETVLAQHEPGFAAD</sequence>
<dbReference type="RefSeq" id="WP_183351953.1">
    <property type="nucleotide sequence ID" value="NZ_JACHEO010000020.1"/>
</dbReference>
<dbReference type="PROSITE" id="PS51191">
    <property type="entry name" value="FEMABX"/>
    <property type="match status" value="1"/>
</dbReference>
<evidence type="ECO:0000256" key="1">
    <source>
        <dbReference type="ARBA" id="ARBA00009943"/>
    </source>
</evidence>
<evidence type="ECO:0000256" key="6">
    <source>
        <dbReference type="ARBA" id="ARBA00023316"/>
    </source>
</evidence>
<dbReference type="AlphaFoldDB" id="A0A840UTL8"/>
<accession>A0A840UTL8</accession>
<comment type="caution">
    <text evidence="7">The sequence shown here is derived from an EMBL/GenBank/DDBJ whole genome shotgun (WGS) entry which is preliminary data.</text>
</comment>
<dbReference type="GO" id="GO:0009252">
    <property type="term" value="P:peptidoglycan biosynthetic process"/>
    <property type="evidence" value="ECO:0007669"/>
    <property type="project" value="UniProtKB-KW"/>
</dbReference>
<dbReference type="GO" id="GO:0071555">
    <property type="term" value="P:cell wall organization"/>
    <property type="evidence" value="ECO:0007669"/>
    <property type="project" value="UniProtKB-KW"/>
</dbReference>
<dbReference type="Pfam" id="PF02388">
    <property type="entry name" value="FemAB"/>
    <property type="match status" value="2"/>
</dbReference>
<dbReference type="InterPro" id="IPR016181">
    <property type="entry name" value="Acyl_CoA_acyltransferase"/>
</dbReference>
<gene>
    <name evidence="7" type="ORF">HNQ81_002893</name>
</gene>
<dbReference type="InterPro" id="IPR050644">
    <property type="entry name" value="PG_Glycine_Bridge_Synth"/>
</dbReference>
<protein>
    <submittedName>
        <fullName evidence="7">Lipid II:glycine glycyltransferase (Peptidoglycan interpeptide bridge formation enzyme)</fullName>
    </submittedName>
</protein>
<dbReference type="GO" id="GO:0008360">
    <property type="term" value="P:regulation of cell shape"/>
    <property type="evidence" value="ECO:0007669"/>
    <property type="project" value="UniProtKB-KW"/>
</dbReference>
<evidence type="ECO:0000256" key="4">
    <source>
        <dbReference type="ARBA" id="ARBA00022984"/>
    </source>
</evidence>
<keyword evidence="4" id="KW-0573">Peptidoglycan synthesis</keyword>
<evidence type="ECO:0000256" key="5">
    <source>
        <dbReference type="ARBA" id="ARBA00023315"/>
    </source>
</evidence>
<dbReference type="SUPFAM" id="SSF55729">
    <property type="entry name" value="Acyl-CoA N-acyltransferases (Nat)"/>
    <property type="match status" value="1"/>
</dbReference>
<keyword evidence="2 7" id="KW-0808">Transferase</keyword>